<evidence type="ECO:0000259" key="7">
    <source>
        <dbReference type="Pfam" id="PF13396"/>
    </source>
</evidence>
<feature type="transmembrane region" description="Helical" evidence="6">
    <location>
        <begin position="36"/>
        <end position="55"/>
    </location>
</feature>
<feature type="domain" description="Cardiolipin synthase N-terminal" evidence="7">
    <location>
        <begin position="15"/>
        <end position="57"/>
    </location>
</feature>
<evidence type="ECO:0000256" key="3">
    <source>
        <dbReference type="ARBA" id="ARBA00022692"/>
    </source>
</evidence>
<keyword evidence="9" id="KW-1185">Reference proteome</keyword>
<comment type="subcellular location">
    <subcellularLocation>
        <location evidence="1">Cell membrane</location>
        <topology evidence="1">Multi-pass membrane protein</topology>
    </subcellularLocation>
</comment>
<proteinExistence type="predicted"/>
<keyword evidence="5 6" id="KW-0472">Membrane</keyword>
<dbReference type="GO" id="GO:0005886">
    <property type="term" value="C:plasma membrane"/>
    <property type="evidence" value="ECO:0007669"/>
    <property type="project" value="UniProtKB-SubCell"/>
</dbReference>
<evidence type="ECO:0000256" key="2">
    <source>
        <dbReference type="ARBA" id="ARBA00022475"/>
    </source>
</evidence>
<dbReference type="Pfam" id="PF13396">
    <property type="entry name" value="PLDc_N"/>
    <property type="match status" value="1"/>
</dbReference>
<organism evidence="8 9">
    <name type="scientific">Maliponia aquimaris</name>
    <dbReference type="NCBI Taxonomy" id="1673631"/>
    <lineage>
        <taxon>Bacteria</taxon>
        <taxon>Pseudomonadati</taxon>
        <taxon>Pseudomonadota</taxon>
        <taxon>Alphaproteobacteria</taxon>
        <taxon>Rhodobacterales</taxon>
        <taxon>Paracoccaceae</taxon>
        <taxon>Maliponia</taxon>
    </lineage>
</organism>
<dbReference type="EMBL" id="FXYF01000014">
    <property type="protein sequence ID" value="SMX48702.1"/>
    <property type="molecule type" value="Genomic_DNA"/>
</dbReference>
<dbReference type="Proteomes" id="UP000207598">
    <property type="component" value="Unassembled WGS sequence"/>
</dbReference>
<name>A0A238L2P5_9RHOB</name>
<reference evidence="8 9" key="1">
    <citation type="submission" date="2017-05" db="EMBL/GenBank/DDBJ databases">
        <authorList>
            <person name="Song R."/>
            <person name="Chenine A.L."/>
            <person name="Ruprecht R.M."/>
        </authorList>
    </citation>
    <scope>NUCLEOTIDE SEQUENCE [LARGE SCALE GENOMIC DNA]</scope>
    <source>
        <strain evidence="8 9">CECT 8898</strain>
    </source>
</reference>
<accession>A0A238L2P5</accession>
<evidence type="ECO:0000256" key="1">
    <source>
        <dbReference type="ARBA" id="ARBA00004651"/>
    </source>
</evidence>
<keyword evidence="4 6" id="KW-1133">Transmembrane helix</keyword>
<evidence type="ECO:0000313" key="9">
    <source>
        <dbReference type="Proteomes" id="UP000207598"/>
    </source>
</evidence>
<evidence type="ECO:0000256" key="6">
    <source>
        <dbReference type="SAM" id="Phobius"/>
    </source>
</evidence>
<keyword evidence="3 6" id="KW-0812">Transmembrane</keyword>
<keyword evidence="2" id="KW-1003">Cell membrane</keyword>
<protein>
    <recommendedName>
        <fullName evidence="7">Cardiolipin synthase N-terminal domain-containing protein</fullName>
    </recommendedName>
</protein>
<sequence length="64" mass="6641">MGIEVAGLGGLIVLALSIWAIVNIIGSGASTGAKVLWTLFVLFLPIIGFIVWLIAGPRSRSGYA</sequence>
<evidence type="ECO:0000256" key="4">
    <source>
        <dbReference type="ARBA" id="ARBA00022989"/>
    </source>
</evidence>
<gene>
    <name evidence="8" type="ORF">MAA8898_04050</name>
</gene>
<evidence type="ECO:0000256" key="5">
    <source>
        <dbReference type="ARBA" id="ARBA00023136"/>
    </source>
</evidence>
<dbReference type="AlphaFoldDB" id="A0A238L2P5"/>
<dbReference type="InterPro" id="IPR027379">
    <property type="entry name" value="CLS_N"/>
</dbReference>
<evidence type="ECO:0000313" key="8">
    <source>
        <dbReference type="EMBL" id="SMX48702.1"/>
    </source>
</evidence>